<evidence type="ECO:0000313" key="6">
    <source>
        <dbReference type="EMBL" id="MBO0356377.1"/>
    </source>
</evidence>
<dbReference type="InterPro" id="IPR013766">
    <property type="entry name" value="Thioredoxin_domain"/>
</dbReference>
<dbReference type="SUPFAM" id="SSF52833">
    <property type="entry name" value="Thioredoxin-like"/>
    <property type="match status" value="1"/>
</dbReference>
<gene>
    <name evidence="6" type="ORF">J0X19_00330</name>
</gene>
<proteinExistence type="predicted"/>
<keyword evidence="7" id="KW-1185">Reference proteome</keyword>
<keyword evidence="3" id="KW-1015">Disulfide bond</keyword>
<organism evidence="6 7">
    <name type="scientific">Hymenobacter telluris</name>
    <dbReference type="NCBI Taxonomy" id="2816474"/>
    <lineage>
        <taxon>Bacteria</taxon>
        <taxon>Pseudomonadati</taxon>
        <taxon>Bacteroidota</taxon>
        <taxon>Cytophagia</taxon>
        <taxon>Cytophagales</taxon>
        <taxon>Hymenobacteraceae</taxon>
        <taxon>Hymenobacter</taxon>
    </lineage>
</organism>
<dbReference type="InterPro" id="IPR036249">
    <property type="entry name" value="Thioredoxin-like_sf"/>
</dbReference>
<keyword evidence="2" id="KW-0201">Cytochrome c-type biogenesis</keyword>
<dbReference type="EMBL" id="JAFLQZ010000001">
    <property type="protein sequence ID" value="MBO0356377.1"/>
    <property type="molecule type" value="Genomic_DNA"/>
</dbReference>
<name>A0A939ETV2_9BACT</name>
<dbReference type="PROSITE" id="PS51352">
    <property type="entry name" value="THIOREDOXIN_2"/>
    <property type="match status" value="1"/>
</dbReference>
<evidence type="ECO:0000256" key="3">
    <source>
        <dbReference type="ARBA" id="ARBA00023157"/>
    </source>
</evidence>
<evidence type="ECO:0000256" key="2">
    <source>
        <dbReference type="ARBA" id="ARBA00022748"/>
    </source>
</evidence>
<dbReference type="Pfam" id="PF00578">
    <property type="entry name" value="AhpC-TSA"/>
    <property type="match status" value="1"/>
</dbReference>
<evidence type="ECO:0000313" key="7">
    <source>
        <dbReference type="Proteomes" id="UP000664144"/>
    </source>
</evidence>
<reference evidence="6" key="1">
    <citation type="submission" date="2021-03" db="EMBL/GenBank/DDBJ databases">
        <authorList>
            <person name="Kim M.K."/>
        </authorList>
    </citation>
    <scope>NUCLEOTIDE SEQUENCE</scope>
    <source>
        <strain evidence="6">BT186</strain>
    </source>
</reference>
<dbReference type="CDD" id="cd02966">
    <property type="entry name" value="TlpA_like_family"/>
    <property type="match status" value="1"/>
</dbReference>
<feature type="domain" description="Thioredoxin" evidence="5">
    <location>
        <begin position="153"/>
        <end position="293"/>
    </location>
</feature>
<dbReference type="Proteomes" id="UP000664144">
    <property type="component" value="Unassembled WGS sequence"/>
</dbReference>
<sequence length="293" mass="33034">MFRQNDEARIYLEPSTIVVTTSDSLKNATVKGGSINADHQRFVASSKPLLPKQKAMEVEYQKATAQQRETPEFKERMEAMGQALFKEYAQNDMAFIKANPNSWVSLYALHSLKMIQQPQYEAVAPLYEALSPELKNSAPGRQYGDMVRGLKVTALGAQAPGFTQKTPDGKAVSLADYRGKYVLIDFWASWCKPCRAENPAVTKIYNEFKGRNFDILGVSLDDEKGRTKWLKAIQDDQLPWTQVSDLRGWENQVARLYGVQGIPQNFLIDPTGKIVAFNLKGDDLKNTLARYLK</sequence>
<dbReference type="GO" id="GO:0016209">
    <property type="term" value="F:antioxidant activity"/>
    <property type="evidence" value="ECO:0007669"/>
    <property type="project" value="InterPro"/>
</dbReference>
<dbReference type="InterPro" id="IPR050553">
    <property type="entry name" value="Thioredoxin_ResA/DsbE_sf"/>
</dbReference>
<dbReference type="PANTHER" id="PTHR42852:SF6">
    <property type="entry name" value="THIOL:DISULFIDE INTERCHANGE PROTEIN DSBE"/>
    <property type="match status" value="1"/>
</dbReference>
<evidence type="ECO:0000256" key="4">
    <source>
        <dbReference type="ARBA" id="ARBA00023284"/>
    </source>
</evidence>
<accession>A0A939ETV2</accession>
<protein>
    <submittedName>
        <fullName evidence="6">TlpA family protein disulfide reductase</fullName>
    </submittedName>
</protein>
<dbReference type="Gene3D" id="3.40.30.10">
    <property type="entry name" value="Glutaredoxin"/>
    <property type="match status" value="1"/>
</dbReference>
<dbReference type="GO" id="GO:0030313">
    <property type="term" value="C:cell envelope"/>
    <property type="evidence" value="ECO:0007669"/>
    <property type="project" value="UniProtKB-SubCell"/>
</dbReference>
<dbReference type="InterPro" id="IPR000866">
    <property type="entry name" value="AhpC/TSA"/>
</dbReference>
<dbReference type="PANTHER" id="PTHR42852">
    <property type="entry name" value="THIOL:DISULFIDE INTERCHANGE PROTEIN DSBE"/>
    <property type="match status" value="1"/>
</dbReference>
<dbReference type="AlphaFoldDB" id="A0A939ETV2"/>
<comment type="caution">
    <text evidence="6">The sequence shown here is derived from an EMBL/GenBank/DDBJ whole genome shotgun (WGS) entry which is preliminary data.</text>
</comment>
<dbReference type="GO" id="GO:0016491">
    <property type="term" value="F:oxidoreductase activity"/>
    <property type="evidence" value="ECO:0007669"/>
    <property type="project" value="InterPro"/>
</dbReference>
<evidence type="ECO:0000259" key="5">
    <source>
        <dbReference type="PROSITE" id="PS51352"/>
    </source>
</evidence>
<comment type="subcellular location">
    <subcellularLocation>
        <location evidence="1">Cell envelope</location>
    </subcellularLocation>
</comment>
<keyword evidence="4" id="KW-0676">Redox-active center</keyword>
<dbReference type="GO" id="GO:0017004">
    <property type="term" value="P:cytochrome complex assembly"/>
    <property type="evidence" value="ECO:0007669"/>
    <property type="project" value="UniProtKB-KW"/>
</dbReference>
<evidence type="ECO:0000256" key="1">
    <source>
        <dbReference type="ARBA" id="ARBA00004196"/>
    </source>
</evidence>